<comment type="caution">
    <text evidence="1">The sequence shown here is derived from an EMBL/GenBank/DDBJ whole genome shotgun (WGS) entry which is preliminary data.</text>
</comment>
<dbReference type="Pfam" id="PF06824">
    <property type="entry name" value="Glyco_hydro_125"/>
    <property type="match status" value="1"/>
</dbReference>
<accession>A0A368VRS2</accession>
<evidence type="ECO:0008006" key="3">
    <source>
        <dbReference type="Google" id="ProtNLM"/>
    </source>
</evidence>
<dbReference type="PANTHER" id="PTHR31047:SF0">
    <property type="entry name" value="MEIOTICALLY UP-REGULATED GENE 157 PROTEIN"/>
    <property type="match status" value="1"/>
</dbReference>
<dbReference type="Proteomes" id="UP000252415">
    <property type="component" value="Unassembled WGS sequence"/>
</dbReference>
<dbReference type="SMART" id="SM01149">
    <property type="entry name" value="DUF1237"/>
    <property type="match status" value="1"/>
</dbReference>
<evidence type="ECO:0000313" key="1">
    <source>
        <dbReference type="EMBL" id="RCW44353.1"/>
    </source>
</evidence>
<dbReference type="InterPro" id="IPR008928">
    <property type="entry name" value="6-hairpin_glycosidase_sf"/>
</dbReference>
<dbReference type="InterPro" id="IPR008313">
    <property type="entry name" value="GH125"/>
</dbReference>
<protein>
    <recommendedName>
        <fullName evidence="3">Metal-independent alpha-mannosidase</fullName>
    </recommendedName>
</protein>
<dbReference type="RefSeq" id="WP_114381889.1">
    <property type="nucleotide sequence ID" value="NZ_QPJD01000012.1"/>
</dbReference>
<dbReference type="SUPFAM" id="SSF48208">
    <property type="entry name" value="Six-hairpin glycosidases"/>
    <property type="match status" value="1"/>
</dbReference>
<dbReference type="AlphaFoldDB" id="A0A368VRS2"/>
<name>A0A368VRS2_9BACL</name>
<dbReference type="Gene3D" id="1.50.10.10">
    <property type="match status" value="1"/>
</dbReference>
<proteinExistence type="predicted"/>
<dbReference type="EMBL" id="QPJD01000012">
    <property type="protein sequence ID" value="RCW44353.1"/>
    <property type="molecule type" value="Genomic_DNA"/>
</dbReference>
<dbReference type="OrthoDB" id="181472at2"/>
<reference evidence="1 2" key="1">
    <citation type="submission" date="2018-07" db="EMBL/GenBank/DDBJ databases">
        <title>Genomic Encyclopedia of Type Strains, Phase III (KMG-III): the genomes of soil and plant-associated and newly described type strains.</title>
        <authorList>
            <person name="Whitman W."/>
        </authorList>
    </citation>
    <scope>NUCLEOTIDE SEQUENCE [LARGE SCALE GENOMIC DNA]</scope>
    <source>
        <strain evidence="1 2">CECT 7506</strain>
    </source>
</reference>
<sequence>MQLPKTVQKCIEQAETELAYNPKLLRMFKQCFPNTLETTTRLMDDGSTFVFTGDIPAMWLRDSSAQVRHYLPLAAQDQELQRMIEGLVKRQLKYIQIDPYANAFNEEDNDNRYEDDLTELNPWVWERKYEIDSLCYPIQLSYLYWQQTGITSLFDETFLETMKTIISLWRTEQRHFEQSPYRFARTTGPKTDTLRNNRMGMPVNYTGMTWSGFRPSDDACTFGYLIPANMFACVVLGYMEEIADRIYGDEQVKKEAAILREEIDYGIRTYGIYRHPEFGEMFAYETDGFGNYNLMDDANVPSLLSIPYLGYADKDDPIYINTRKFILSKHNPYYYEGSHAKGIGSPHTPKSYIWHISLSMQALTSSDNEEIAEIIRTLTSTDADTGYMHEGFHVNDPNEYTRPWFAWANSLFGELIYKLMQEQRMKELALADKGER</sequence>
<keyword evidence="2" id="KW-1185">Reference proteome</keyword>
<organism evidence="1 2">
    <name type="scientific">Paenibacillus prosopidis</name>
    <dbReference type="NCBI Taxonomy" id="630520"/>
    <lineage>
        <taxon>Bacteria</taxon>
        <taxon>Bacillati</taxon>
        <taxon>Bacillota</taxon>
        <taxon>Bacilli</taxon>
        <taxon>Bacillales</taxon>
        <taxon>Paenibacillaceae</taxon>
        <taxon>Paenibacillus</taxon>
    </lineage>
</organism>
<dbReference type="GO" id="GO:0005975">
    <property type="term" value="P:carbohydrate metabolic process"/>
    <property type="evidence" value="ECO:0007669"/>
    <property type="project" value="InterPro"/>
</dbReference>
<gene>
    <name evidence="1" type="ORF">DFP97_112219</name>
</gene>
<dbReference type="PANTHER" id="PTHR31047">
    <property type="entry name" value="MEIOTICALLY UP-REGULATED GENE 157 PROTEIN"/>
    <property type="match status" value="1"/>
</dbReference>
<evidence type="ECO:0000313" key="2">
    <source>
        <dbReference type="Proteomes" id="UP000252415"/>
    </source>
</evidence>
<dbReference type="PIRSF" id="PIRSF028846">
    <property type="entry name" value="UCP028846"/>
    <property type="match status" value="1"/>
</dbReference>
<dbReference type="InterPro" id="IPR012341">
    <property type="entry name" value="6hp_glycosidase-like_sf"/>
</dbReference>